<reference evidence="1 2" key="2">
    <citation type="journal article" date="2022" name="Mol. Ecol. Resour.">
        <title>The genomes of chicory, endive, great burdock and yacon provide insights into Asteraceae paleo-polyploidization history and plant inulin production.</title>
        <authorList>
            <person name="Fan W."/>
            <person name="Wang S."/>
            <person name="Wang H."/>
            <person name="Wang A."/>
            <person name="Jiang F."/>
            <person name="Liu H."/>
            <person name="Zhao H."/>
            <person name="Xu D."/>
            <person name="Zhang Y."/>
        </authorList>
    </citation>
    <scope>NUCLEOTIDE SEQUENCE [LARGE SCALE GENOMIC DNA]</scope>
    <source>
        <strain evidence="2">cv. Yunnan</strain>
        <tissue evidence="1">Leaves</tissue>
    </source>
</reference>
<accession>A0ACB9EQ88</accession>
<dbReference type="EMBL" id="CM042034">
    <property type="protein sequence ID" value="KAI3760866.1"/>
    <property type="molecule type" value="Genomic_DNA"/>
</dbReference>
<gene>
    <name evidence="1" type="ORF">L1987_51267</name>
</gene>
<comment type="caution">
    <text evidence="1">The sequence shown here is derived from an EMBL/GenBank/DDBJ whole genome shotgun (WGS) entry which is preliminary data.</text>
</comment>
<name>A0ACB9EQ88_9ASTR</name>
<evidence type="ECO:0000313" key="1">
    <source>
        <dbReference type="EMBL" id="KAI3760866.1"/>
    </source>
</evidence>
<reference evidence="2" key="1">
    <citation type="journal article" date="2022" name="Mol. Ecol. Resour.">
        <title>The genomes of chicory, endive, great burdock and yacon provide insights into Asteraceae palaeo-polyploidization history and plant inulin production.</title>
        <authorList>
            <person name="Fan W."/>
            <person name="Wang S."/>
            <person name="Wang H."/>
            <person name="Wang A."/>
            <person name="Jiang F."/>
            <person name="Liu H."/>
            <person name="Zhao H."/>
            <person name="Xu D."/>
            <person name="Zhang Y."/>
        </authorList>
    </citation>
    <scope>NUCLEOTIDE SEQUENCE [LARGE SCALE GENOMIC DNA]</scope>
    <source>
        <strain evidence="2">cv. Yunnan</strain>
    </source>
</reference>
<organism evidence="1 2">
    <name type="scientific">Smallanthus sonchifolius</name>
    <dbReference type="NCBI Taxonomy" id="185202"/>
    <lineage>
        <taxon>Eukaryota</taxon>
        <taxon>Viridiplantae</taxon>
        <taxon>Streptophyta</taxon>
        <taxon>Embryophyta</taxon>
        <taxon>Tracheophyta</taxon>
        <taxon>Spermatophyta</taxon>
        <taxon>Magnoliopsida</taxon>
        <taxon>eudicotyledons</taxon>
        <taxon>Gunneridae</taxon>
        <taxon>Pentapetalae</taxon>
        <taxon>asterids</taxon>
        <taxon>campanulids</taxon>
        <taxon>Asterales</taxon>
        <taxon>Asteraceae</taxon>
        <taxon>Asteroideae</taxon>
        <taxon>Heliantheae alliance</taxon>
        <taxon>Millerieae</taxon>
        <taxon>Smallanthus</taxon>
    </lineage>
</organism>
<dbReference type="Proteomes" id="UP001056120">
    <property type="component" value="Linkage Group LG17"/>
</dbReference>
<keyword evidence="2" id="KW-1185">Reference proteome</keyword>
<proteinExistence type="predicted"/>
<protein>
    <submittedName>
        <fullName evidence="1">Uncharacterized protein</fullName>
    </submittedName>
</protein>
<evidence type="ECO:0000313" key="2">
    <source>
        <dbReference type="Proteomes" id="UP001056120"/>
    </source>
</evidence>
<sequence length="141" mass="16769">MLSSYAPAEIHRFLLLGNIANYLQMFEVEHMYLPVLVNFIFIGFEGSGNQAFNLRAEELERWFTKNDHVFEHTRFLQTEEVLVPFYKNRMDRSHHQHHLFLVSHLNYNFSVLAIQMSEKINSIFEHAIGVFSRKDDVNHTR</sequence>